<keyword evidence="2" id="KW-0732">Signal</keyword>
<dbReference type="eggNOG" id="COG1262">
    <property type="taxonomic scope" value="Bacteria"/>
</dbReference>
<dbReference type="Pfam" id="PF07603">
    <property type="entry name" value="Lcl_C"/>
    <property type="match status" value="2"/>
</dbReference>
<feature type="signal peptide" evidence="2">
    <location>
        <begin position="1"/>
        <end position="22"/>
    </location>
</feature>
<keyword evidence="5" id="KW-1185">Reference proteome</keyword>
<dbReference type="AlphaFoldDB" id="C6BZR7"/>
<feature type="chain" id="PRO_5002961373" description="Lcl C-terminal domain-containing protein" evidence="2">
    <location>
        <begin position="23"/>
        <end position="512"/>
    </location>
</feature>
<evidence type="ECO:0000256" key="1">
    <source>
        <dbReference type="SAM" id="MobiDB-lite"/>
    </source>
</evidence>
<feature type="domain" description="Lcl C-terminal" evidence="3">
    <location>
        <begin position="71"/>
        <end position="209"/>
    </location>
</feature>
<evidence type="ECO:0000313" key="5">
    <source>
        <dbReference type="Proteomes" id="UP000002601"/>
    </source>
</evidence>
<protein>
    <recommendedName>
        <fullName evidence="3">Lcl C-terminal domain-containing protein</fullName>
    </recommendedName>
</protein>
<dbReference type="EMBL" id="CP001649">
    <property type="protein sequence ID" value="ACS78974.1"/>
    <property type="molecule type" value="Genomic_DNA"/>
</dbReference>
<sequence>MKKNPFLIIVTFCFICSTSAWAGNYPIVDSGQQACFDNSRQITCPIKGKDFYGQDAQYKGNQPRYKDNGDGTISDLVTGLMWVKERGPAVSWQQAMDGADDCRVGGYTDWRAPNIKELYSLIDFNGWVQGSEKASVPFIDTDYFDFKYGDTSKGERIIDCQDWSSTTYVDKTMDGNPTAFGVNFADGRIKGYGKRNPRGKCSKYIRYVRGNPQYGKNIFVDRKDGTIEDKATGLIWQQTDSSKKLNWEEALSYCENLNHAGRSDWRLPSVKELQSIVDYSRSPKTSNSAAINSIFKVTDNESYYWSSTTHMDGPKPSHASYVAFGRALGYFAPPRSNNKKWMDVHGAGSQRSDPKSGTPDAFPNGRGPQGDDIRIYNYARCVAGGGVQPYDPPYTKIPTWKGGSPNSFSDGMSPMGGNRQGMGRNQGRSSGMGQGMGQGMMQGGMGQGRGPGNRQGPPKEAFTACEGKSHGDECTVVTPRGKLSGLCMNRGDQIFCVPEGHGPGGMRGKQMQ</sequence>
<name>C6BZR7_MARSD</name>
<organism evidence="4 5">
    <name type="scientific">Maridesulfovibrio salexigens (strain ATCC 14822 / DSM 2638 / NCIMB 8403 / VKM B-1763)</name>
    <name type="common">Desulfovibrio salexigens</name>
    <dbReference type="NCBI Taxonomy" id="526222"/>
    <lineage>
        <taxon>Bacteria</taxon>
        <taxon>Pseudomonadati</taxon>
        <taxon>Thermodesulfobacteriota</taxon>
        <taxon>Desulfovibrionia</taxon>
        <taxon>Desulfovibrionales</taxon>
        <taxon>Desulfovibrionaceae</taxon>
        <taxon>Maridesulfovibrio</taxon>
    </lineage>
</organism>
<reference evidence="4 5" key="1">
    <citation type="submission" date="2009-06" db="EMBL/GenBank/DDBJ databases">
        <title>Complete sequence of Desulfovibrio salexigens DSM 2638.</title>
        <authorList>
            <consortium name="US DOE Joint Genome Institute"/>
            <person name="Lucas S."/>
            <person name="Copeland A."/>
            <person name="Lapidus A."/>
            <person name="Glavina del Rio T."/>
            <person name="Tice H."/>
            <person name="Bruce D."/>
            <person name="Goodwin L."/>
            <person name="Pitluck S."/>
            <person name="Munk A.C."/>
            <person name="Brettin T."/>
            <person name="Detter J.C."/>
            <person name="Han C."/>
            <person name="Tapia R."/>
            <person name="Larimer F."/>
            <person name="Land M."/>
            <person name="Hauser L."/>
            <person name="Kyrpides N."/>
            <person name="Anderson I."/>
            <person name="Wall J.D."/>
            <person name="Arkin A.P."/>
            <person name="Dehal P."/>
            <person name="Chivian D."/>
            <person name="Giles B."/>
            <person name="Hazen T.C."/>
        </authorList>
    </citation>
    <scope>NUCLEOTIDE SEQUENCE [LARGE SCALE GENOMIC DNA]</scope>
    <source>
        <strain evidence="5">ATCC 14822 / DSM 2638 / NCIMB 8403 / VKM B-1763</strain>
    </source>
</reference>
<feature type="region of interest" description="Disordered" evidence="1">
    <location>
        <begin position="422"/>
        <end position="466"/>
    </location>
</feature>
<dbReference type="RefSeq" id="WP_015850793.1">
    <property type="nucleotide sequence ID" value="NC_012881.1"/>
</dbReference>
<evidence type="ECO:0000259" key="3">
    <source>
        <dbReference type="Pfam" id="PF07603"/>
    </source>
</evidence>
<feature type="domain" description="Lcl C-terminal" evidence="3">
    <location>
        <begin position="225"/>
        <end position="330"/>
    </location>
</feature>
<accession>C6BZR7</accession>
<dbReference type="STRING" id="526222.Desal_0909"/>
<gene>
    <name evidence="4" type="ordered locus">Desal_0909</name>
</gene>
<dbReference type="PANTHER" id="PTHR35812">
    <property type="entry name" value="LIPOPROTEIN"/>
    <property type="match status" value="1"/>
</dbReference>
<dbReference type="Proteomes" id="UP000002601">
    <property type="component" value="Chromosome"/>
</dbReference>
<feature type="region of interest" description="Disordered" evidence="1">
    <location>
        <begin position="341"/>
        <end position="371"/>
    </location>
</feature>
<feature type="compositionally biased region" description="Gly residues" evidence="1">
    <location>
        <begin position="430"/>
        <end position="453"/>
    </location>
</feature>
<evidence type="ECO:0000256" key="2">
    <source>
        <dbReference type="SAM" id="SignalP"/>
    </source>
</evidence>
<evidence type="ECO:0000313" key="4">
    <source>
        <dbReference type="EMBL" id="ACS78974.1"/>
    </source>
</evidence>
<dbReference type="HOGENOM" id="CLU_040781_0_0_7"/>
<proteinExistence type="predicted"/>
<dbReference type="InterPro" id="IPR011460">
    <property type="entry name" value="Lcl_C"/>
</dbReference>
<dbReference type="KEGG" id="dsa:Desal_0909"/>
<dbReference type="PANTHER" id="PTHR35812:SF1">
    <property type="entry name" value="LIPOPROTEIN"/>
    <property type="match status" value="1"/>
</dbReference>
<dbReference type="OrthoDB" id="9793251at2"/>